<organism evidence="3">
    <name type="scientific">Arabidopsis lyrata subsp. lyrata</name>
    <name type="common">Lyre-leaved rock-cress</name>
    <dbReference type="NCBI Taxonomy" id="81972"/>
    <lineage>
        <taxon>Eukaryota</taxon>
        <taxon>Viridiplantae</taxon>
        <taxon>Streptophyta</taxon>
        <taxon>Embryophyta</taxon>
        <taxon>Tracheophyta</taxon>
        <taxon>Spermatophyta</taxon>
        <taxon>Magnoliopsida</taxon>
        <taxon>eudicotyledons</taxon>
        <taxon>Gunneridae</taxon>
        <taxon>Pentapetalae</taxon>
        <taxon>rosids</taxon>
        <taxon>malvids</taxon>
        <taxon>Brassicales</taxon>
        <taxon>Brassicaceae</taxon>
        <taxon>Camelineae</taxon>
        <taxon>Arabidopsis</taxon>
    </lineage>
</organism>
<evidence type="ECO:0000313" key="2">
    <source>
        <dbReference type="EMBL" id="EFH70182.1"/>
    </source>
</evidence>
<dbReference type="HOGENOM" id="CLU_1995727_0_0_1"/>
<keyword evidence="3" id="KW-1185">Reference proteome</keyword>
<protein>
    <submittedName>
        <fullName evidence="2">Predicted protein</fullName>
    </submittedName>
</protein>
<sequence length="125" mass="14343">MSTINCKRCGEREDELCIFFNCASARRMWNEAPISPQISTGLYKFSIASCPRLCWFRDCLPVGWYIPQMHPASYGTYGRPETASFLMIVTSRSRTSSAKLPVKRETGNQPKLTRQKNKLNQEGLW</sequence>
<dbReference type="AlphaFoldDB" id="D7KMS0"/>
<evidence type="ECO:0000256" key="1">
    <source>
        <dbReference type="SAM" id="MobiDB-lite"/>
    </source>
</evidence>
<dbReference type="Proteomes" id="UP000008694">
    <property type="component" value="Unassembled WGS sequence"/>
</dbReference>
<reference evidence="3" key="1">
    <citation type="journal article" date="2011" name="Nat. Genet.">
        <title>The Arabidopsis lyrata genome sequence and the basis of rapid genome size change.</title>
        <authorList>
            <person name="Hu T.T."/>
            <person name="Pattyn P."/>
            <person name="Bakker E.G."/>
            <person name="Cao J."/>
            <person name="Cheng J.-F."/>
            <person name="Clark R.M."/>
            <person name="Fahlgren N."/>
            <person name="Fawcett J.A."/>
            <person name="Grimwood J."/>
            <person name="Gundlach H."/>
            <person name="Haberer G."/>
            <person name="Hollister J.D."/>
            <person name="Ossowski S."/>
            <person name="Ottilar R.P."/>
            <person name="Salamov A.A."/>
            <person name="Schneeberger K."/>
            <person name="Spannagl M."/>
            <person name="Wang X."/>
            <person name="Yang L."/>
            <person name="Nasrallah M.E."/>
            <person name="Bergelson J."/>
            <person name="Carrington J.C."/>
            <person name="Gaut B.S."/>
            <person name="Schmutz J."/>
            <person name="Mayer K.F.X."/>
            <person name="Van de Peer Y."/>
            <person name="Grigoriev I.V."/>
            <person name="Nordborg M."/>
            <person name="Weigel D."/>
            <person name="Guo Y.-L."/>
        </authorList>
    </citation>
    <scope>NUCLEOTIDE SEQUENCE [LARGE SCALE GENOMIC DNA]</scope>
    <source>
        <strain evidence="3">cv. MN47</strain>
    </source>
</reference>
<dbReference type="EMBL" id="GL348713">
    <property type="protein sequence ID" value="EFH70182.1"/>
    <property type="molecule type" value="Genomic_DNA"/>
</dbReference>
<feature type="region of interest" description="Disordered" evidence="1">
    <location>
        <begin position="94"/>
        <end position="125"/>
    </location>
</feature>
<dbReference type="Gramene" id="scaffold_104074.1">
    <property type="protein sequence ID" value="scaffold_104074.1"/>
    <property type="gene ID" value="scaffold_104074.1"/>
</dbReference>
<accession>D7KMS0</accession>
<name>D7KMS0_ARALL</name>
<gene>
    <name evidence="2" type="ORF">ARALYDRAFT_891280</name>
</gene>
<evidence type="ECO:0000313" key="3">
    <source>
        <dbReference type="Proteomes" id="UP000008694"/>
    </source>
</evidence>
<proteinExistence type="predicted"/>